<accession>A0AAE3HJ59</accession>
<evidence type="ECO:0000313" key="2">
    <source>
        <dbReference type="EMBL" id="MCS3902133.1"/>
    </source>
</evidence>
<dbReference type="InterPro" id="IPR052339">
    <property type="entry name" value="Fe-S_Maturation_MIP18"/>
</dbReference>
<sequence length="194" mass="21170">MNQMNTPEPITLERDCPAALIPDGTPIVLPQGSVVFMTQSLGGSYTVNFNGNLARIEGKHADALGFEAEEEAQKKELTGDGTVNEEAVWDALRDCYDPEIPINMVDLGLIYDCRIIPQRADSDYGEGELTGNKVHILMTLTAPGCGMGQFIADDVQRKVAAVDNVTEVDVELTFDPPWSFEMMSEAARLETGML</sequence>
<dbReference type="InterPro" id="IPR034904">
    <property type="entry name" value="FSCA_dom_sf"/>
</dbReference>
<dbReference type="AlphaFoldDB" id="A0AAE3HJ59"/>
<comment type="caution">
    <text evidence="2">The sequence shown here is derived from an EMBL/GenBank/DDBJ whole genome shotgun (WGS) entry which is preliminary data.</text>
</comment>
<dbReference type="InterPro" id="IPR002744">
    <property type="entry name" value="MIP18-like"/>
</dbReference>
<keyword evidence="3" id="KW-1185">Reference proteome</keyword>
<proteinExistence type="predicted"/>
<reference evidence="2" key="1">
    <citation type="submission" date="2022-08" db="EMBL/GenBank/DDBJ databases">
        <title>Genomic Encyclopedia of Type Strains, Phase III (KMG-III): the genomes of soil and plant-associated and newly described type strains.</title>
        <authorList>
            <person name="Whitman W."/>
        </authorList>
    </citation>
    <scope>NUCLEOTIDE SEQUENCE</scope>
    <source>
        <strain evidence="2">HMT 1</strain>
    </source>
</reference>
<dbReference type="EMBL" id="JANUCT010000001">
    <property type="protein sequence ID" value="MCS3902133.1"/>
    <property type="molecule type" value="Genomic_DNA"/>
</dbReference>
<dbReference type="NCBIfam" id="TIGR03406">
    <property type="entry name" value="FeS_long_SufT"/>
    <property type="match status" value="1"/>
</dbReference>
<evidence type="ECO:0000259" key="1">
    <source>
        <dbReference type="Pfam" id="PF01883"/>
    </source>
</evidence>
<feature type="domain" description="MIP18 family-like" evidence="1">
    <location>
        <begin position="85"/>
        <end position="170"/>
    </location>
</feature>
<evidence type="ECO:0000313" key="3">
    <source>
        <dbReference type="Proteomes" id="UP001204445"/>
    </source>
</evidence>
<dbReference type="Proteomes" id="UP001204445">
    <property type="component" value="Unassembled WGS sequence"/>
</dbReference>
<protein>
    <submittedName>
        <fullName evidence="2">FeS assembly SUF system protein SufT</fullName>
    </submittedName>
</protein>
<dbReference type="InterPro" id="IPR017776">
    <property type="entry name" value="FeS_assembly_SufT_put"/>
</dbReference>
<dbReference type="SUPFAM" id="SSF117916">
    <property type="entry name" value="Fe-S cluster assembly (FSCA) domain-like"/>
    <property type="match status" value="1"/>
</dbReference>
<organism evidence="2 3">
    <name type="scientific">Methylohalomonas lacus</name>
    <dbReference type="NCBI Taxonomy" id="398773"/>
    <lineage>
        <taxon>Bacteria</taxon>
        <taxon>Pseudomonadati</taxon>
        <taxon>Pseudomonadota</taxon>
        <taxon>Gammaproteobacteria</taxon>
        <taxon>Methylohalomonadales</taxon>
        <taxon>Methylohalomonadaceae</taxon>
        <taxon>Methylohalomonas</taxon>
    </lineage>
</organism>
<dbReference type="PANTHER" id="PTHR42831:SF1">
    <property type="entry name" value="FE-S PROTEIN MATURATION AUXILIARY FACTOR YITW"/>
    <property type="match status" value="1"/>
</dbReference>
<dbReference type="Gene3D" id="3.30.300.130">
    <property type="entry name" value="Fe-S cluster assembly (FSCA)"/>
    <property type="match status" value="1"/>
</dbReference>
<gene>
    <name evidence="2" type="ORF">J2T55_000125</name>
</gene>
<name>A0AAE3HJ59_9GAMM</name>
<dbReference type="Pfam" id="PF01883">
    <property type="entry name" value="FeS_assembly_P"/>
    <property type="match status" value="1"/>
</dbReference>
<dbReference type="PANTHER" id="PTHR42831">
    <property type="entry name" value="FE-S PROTEIN MATURATION AUXILIARY FACTOR YITW"/>
    <property type="match status" value="1"/>
</dbReference>